<name>A0A1E3USN4_9GAMM</name>
<dbReference type="GO" id="GO:0016020">
    <property type="term" value="C:membrane"/>
    <property type="evidence" value="ECO:0007669"/>
    <property type="project" value="UniProtKB-SubCell"/>
</dbReference>
<evidence type="ECO:0000256" key="6">
    <source>
        <dbReference type="ARBA" id="ARBA00023053"/>
    </source>
</evidence>
<sequence length="489" mass="53707">MKLQRWFRNSGMALFSLFCVAILSGFSPAVWAMTEGTERLDLTAASVGYIAVCVFVLAYILVMAEEALHLRKSKPVLVAAGIIWGMIGFVYVQNGMSEVSEAAFKHNLLEYAELLLFLLVAMTYINAMEERNLFDAIRGWLVGRGFSLRTVFWLTGFMAFFISPVADNLTTALLMCAVVMKVGAGQRKFITLACINIVVAANAGGAFSPFGDITTLMVWQKGLVHFADFFHLFIPALVNFVVPAAIMSIFIPHYIPEPEKEQVYTKPGAKRIVALFLLTIATAVCAHSFLGMPPVLGMMTGLGFLQFFGYYLRKTFDRSVARERAKAELRQDKQRLQQLGSVVPFDVFNRISRAEWDTLLFFYGVVLCVGGLGFMGYLSLVSEALYSHWDATFANVAIGLLSSVVDNIPVMFAVLTMNPDMALGQWLLVTLTAGVGGSLLSIGSAAGVALMGQARGIYTFGSHLRWTPVIALGYVASILVHMWLNAAMF</sequence>
<reference evidence="13" key="2">
    <citation type="submission" date="2019-04" db="EMBL/GenBank/DDBJ databases">
        <authorList>
            <person name="Zou H."/>
        </authorList>
    </citation>
    <scope>NUCLEOTIDE SEQUENCE</scope>
    <source>
        <strain evidence="13">2015oxa</strain>
    </source>
</reference>
<comment type="caution">
    <text evidence="13">The sequence shown here is derived from an EMBL/GenBank/DDBJ whole genome shotgun (WGS) entry which is preliminary data.</text>
</comment>
<gene>
    <name evidence="14" type="primary">nhaD</name>
    <name evidence="13" type="ORF">E2650_02905</name>
    <name evidence="14" type="ORF">ODY93_04710</name>
    <name evidence="15" type="ORF">QM089_01290</name>
</gene>
<feature type="transmembrane region" description="Helical" evidence="11">
    <location>
        <begin position="360"/>
        <end position="380"/>
    </location>
</feature>
<evidence type="ECO:0000256" key="11">
    <source>
        <dbReference type="SAM" id="Phobius"/>
    </source>
</evidence>
<evidence type="ECO:0000256" key="7">
    <source>
        <dbReference type="ARBA" id="ARBA00023065"/>
    </source>
</evidence>
<reference evidence="14 16" key="3">
    <citation type="submission" date="2022-09" db="EMBL/GenBank/DDBJ databases">
        <title>The outer-membrane cytochrome OmcA is essential for infection of Shewanella oneidensis by a zebrafish-associated bacteriophage.</title>
        <authorList>
            <person name="Grenfell A.W."/>
            <person name="Intile P."/>
            <person name="Mcfarlane J."/>
            <person name="Leung D."/>
            <person name="Abdalla K."/>
            <person name="Wold M."/>
            <person name="Kees E."/>
            <person name="Gralnick J."/>
        </authorList>
    </citation>
    <scope>NUCLEOTIDE SEQUENCE [LARGE SCALE GENOMIC DNA]</scope>
    <source>
        <strain evidence="14 16">NF-5</strain>
    </source>
</reference>
<feature type="transmembrane region" description="Helical" evidence="11">
    <location>
        <begin position="76"/>
        <end position="96"/>
    </location>
</feature>
<dbReference type="EMBL" id="JASGOQ010000001">
    <property type="protein sequence ID" value="MDV5388930.1"/>
    <property type="molecule type" value="Genomic_DNA"/>
</dbReference>
<organism evidence="13">
    <name type="scientific">Shewanella xiamenensis</name>
    <dbReference type="NCBI Taxonomy" id="332186"/>
    <lineage>
        <taxon>Bacteria</taxon>
        <taxon>Pseudomonadati</taxon>
        <taxon>Pseudomonadota</taxon>
        <taxon>Gammaproteobacteria</taxon>
        <taxon>Alteromonadales</taxon>
        <taxon>Shewanellaceae</taxon>
        <taxon>Shewanella</taxon>
    </lineage>
</organism>
<evidence type="ECO:0000313" key="16">
    <source>
        <dbReference type="Proteomes" id="UP001159075"/>
    </source>
</evidence>
<keyword evidence="4 11" id="KW-0812">Transmembrane</keyword>
<dbReference type="GO" id="GO:0006814">
    <property type="term" value="P:sodium ion transport"/>
    <property type="evidence" value="ECO:0007669"/>
    <property type="project" value="UniProtKB-KW"/>
</dbReference>
<feature type="transmembrane region" description="Helical" evidence="11">
    <location>
        <begin position="108"/>
        <end position="127"/>
    </location>
</feature>
<evidence type="ECO:0000256" key="9">
    <source>
        <dbReference type="ARBA" id="ARBA00023201"/>
    </source>
</evidence>
<dbReference type="RefSeq" id="WP_047539845.1">
    <property type="nucleotide sequence ID" value="NZ_AP025014.1"/>
</dbReference>
<dbReference type="Proteomes" id="UP001152518">
    <property type="component" value="Unassembled WGS sequence"/>
</dbReference>
<dbReference type="Pfam" id="PF03600">
    <property type="entry name" value="CitMHS"/>
    <property type="match status" value="1"/>
</dbReference>
<feature type="transmembrane region" description="Helical" evidence="11">
    <location>
        <begin position="139"/>
        <end position="162"/>
    </location>
</feature>
<dbReference type="OrthoDB" id="9772058at2"/>
<evidence type="ECO:0000313" key="14">
    <source>
        <dbReference type="EMBL" id="MDI5830856.1"/>
    </source>
</evidence>
<evidence type="ECO:0000313" key="15">
    <source>
        <dbReference type="EMBL" id="MDV5388930.1"/>
    </source>
</evidence>
<dbReference type="AlphaFoldDB" id="A0A1E3USN4"/>
<feature type="transmembrane region" description="Helical" evidence="11">
    <location>
        <begin position="272"/>
        <end position="289"/>
    </location>
</feature>
<keyword evidence="8 11" id="KW-0472">Membrane</keyword>
<feature type="transmembrane region" description="Helical" evidence="11">
    <location>
        <begin position="189"/>
        <end position="210"/>
    </location>
</feature>
<proteinExistence type="inferred from homology"/>
<evidence type="ECO:0000256" key="2">
    <source>
        <dbReference type="ARBA" id="ARBA00022448"/>
    </source>
</evidence>
<dbReference type="PANTHER" id="PTHR43269">
    <property type="entry name" value="SODIUM/PROTON ANTIPORTER 1-RELATED"/>
    <property type="match status" value="1"/>
</dbReference>
<feature type="domain" description="Citrate transporter-like" evidence="12">
    <location>
        <begin position="59"/>
        <end position="434"/>
    </location>
</feature>
<keyword evidence="6" id="KW-0915">Sodium</keyword>
<feature type="transmembrane region" description="Helical" evidence="11">
    <location>
        <begin position="464"/>
        <end position="484"/>
    </location>
</feature>
<dbReference type="EMBL" id="SUNE01000001">
    <property type="protein sequence ID" value="MDG5898871.1"/>
    <property type="molecule type" value="Genomic_DNA"/>
</dbReference>
<feature type="transmembrane region" description="Helical" evidence="11">
    <location>
        <begin position="392"/>
        <end position="415"/>
    </location>
</feature>
<keyword evidence="2" id="KW-0813">Transport</keyword>
<evidence type="ECO:0000256" key="5">
    <source>
        <dbReference type="ARBA" id="ARBA00022989"/>
    </source>
</evidence>
<comment type="subcellular location">
    <subcellularLocation>
        <location evidence="1">Membrane</location>
        <topology evidence="1">Multi-pass membrane protein</topology>
    </subcellularLocation>
</comment>
<keyword evidence="5 11" id="KW-1133">Transmembrane helix</keyword>
<dbReference type="EMBL" id="JAOTLW010000004">
    <property type="protein sequence ID" value="MDI5830856.1"/>
    <property type="molecule type" value="Genomic_DNA"/>
</dbReference>
<keyword evidence="16" id="KW-1185">Reference proteome</keyword>
<keyword evidence="7" id="KW-0406">Ion transport</keyword>
<dbReference type="Proteomes" id="UP001159075">
    <property type="component" value="Unassembled WGS sequence"/>
</dbReference>
<dbReference type="InterPro" id="IPR045016">
    <property type="entry name" value="NhaD-like"/>
</dbReference>
<evidence type="ECO:0000256" key="10">
    <source>
        <dbReference type="ARBA" id="ARBA00025753"/>
    </source>
</evidence>
<evidence type="ECO:0000256" key="3">
    <source>
        <dbReference type="ARBA" id="ARBA00022449"/>
    </source>
</evidence>
<dbReference type="GO" id="GO:0015297">
    <property type="term" value="F:antiporter activity"/>
    <property type="evidence" value="ECO:0007669"/>
    <property type="project" value="UniProtKB-KW"/>
</dbReference>
<keyword evidence="3" id="KW-0050">Antiport</keyword>
<dbReference type="InterPro" id="IPR004680">
    <property type="entry name" value="Cit_transptr-like_dom"/>
</dbReference>
<evidence type="ECO:0000259" key="12">
    <source>
        <dbReference type="Pfam" id="PF03600"/>
    </source>
</evidence>
<feature type="transmembrane region" description="Helical" evidence="11">
    <location>
        <begin position="42"/>
        <end position="64"/>
    </location>
</feature>
<feature type="transmembrane region" description="Helical" evidence="11">
    <location>
        <begin position="168"/>
        <end position="184"/>
    </location>
</feature>
<feature type="transmembrane region" description="Helical" evidence="11">
    <location>
        <begin position="230"/>
        <end position="251"/>
    </location>
</feature>
<reference evidence="13" key="1">
    <citation type="journal article" date="2019" name="Int J Environ Res Public Health">
        <title>Characterization of Chromosome-Mediated BlaOXA-894 in Shewanella xiamenensis Isolated from Pig Wastewater.</title>
        <authorList>
            <person name="Zou H."/>
            <person name="Zhou Z."/>
            <person name="Xia H."/>
            <person name="Zhao Q."/>
            <person name="Li X."/>
        </authorList>
    </citation>
    <scope>NUCLEOTIDE SEQUENCE</scope>
    <source>
        <strain evidence="13">2015oxa</strain>
    </source>
</reference>
<protein>
    <submittedName>
        <fullName evidence="13 14">Sodium:proton antiporter</fullName>
    </submittedName>
</protein>
<evidence type="ECO:0000313" key="13">
    <source>
        <dbReference type="EMBL" id="MDG5898871.1"/>
    </source>
</evidence>
<dbReference type="NCBIfam" id="NF038006">
    <property type="entry name" value="NhaD_1"/>
    <property type="match status" value="1"/>
</dbReference>
<evidence type="ECO:0000256" key="4">
    <source>
        <dbReference type="ARBA" id="ARBA00022692"/>
    </source>
</evidence>
<evidence type="ECO:0000256" key="8">
    <source>
        <dbReference type="ARBA" id="ARBA00023136"/>
    </source>
</evidence>
<keyword evidence="9" id="KW-0739">Sodium transport</keyword>
<reference evidence="15" key="4">
    <citation type="submission" date="2023-05" db="EMBL/GenBank/DDBJ databases">
        <title>Colonisation of extended spectrum b-lactamase- and carbapenemase-producing bacteria on hospital surfaces from low- and middle-income countries.</title>
        <authorList>
            <person name="Nieto-Rosado M."/>
            <person name="Sands K."/>
            <person name="Iregbu K."/>
            <person name="Zahra R."/>
            <person name="Mazarati J.B."/>
            <person name="Mehtar S."/>
            <person name="Barnards-Group B."/>
            <person name="Walsh T.R."/>
        </authorList>
    </citation>
    <scope>NUCLEOTIDE SEQUENCE</scope>
    <source>
        <strain evidence="15">PP-E493</strain>
    </source>
</reference>
<accession>A0A1E3USN4</accession>
<dbReference type="PANTHER" id="PTHR43269:SF2">
    <property type="entry name" value="SODIUM_PROTON ANTIPORTER 1-RELATED"/>
    <property type="match status" value="1"/>
</dbReference>
<comment type="similarity">
    <text evidence="10">Belongs to the NhaD Na(+)/H(+) (TC 2.A.62) antiporter family.</text>
</comment>
<dbReference type="Proteomes" id="UP001187859">
    <property type="component" value="Unassembled WGS sequence"/>
</dbReference>
<feature type="transmembrane region" description="Helical" evidence="11">
    <location>
        <begin position="295"/>
        <end position="312"/>
    </location>
</feature>
<evidence type="ECO:0000256" key="1">
    <source>
        <dbReference type="ARBA" id="ARBA00004141"/>
    </source>
</evidence>
<feature type="transmembrane region" description="Helical" evidence="11">
    <location>
        <begin position="427"/>
        <end position="452"/>
    </location>
</feature>